<proteinExistence type="predicted"/>
<dbReference type="Pfam" id="PF09969">
    <property type="entry name" value="DUF2203"/>
    <property type="match status" value="1"/>
</dbReference>
<sequence length="125" mass="13530">MDSERTFTVDEARSLLPAVRARVAELVTIRADLAQLVYDLQQAGTSPLGGVAEAKAAEARLDDIVTWFADEGIEVKGISPVLVDFPSTLAGQSVRLCWVEGEPDLAWYHPTVLGFPGRRPLPDGL</sequence>
<dbReference type="EMBL" id="QZEY01000002">
    <property type="protein sequence ID" value="RJL34390.1"/>
    <property type="molecule type" value="Genomic_DNA"/>
</dbReference>
<organism evidence="1 2">
    <name type="scientific">Bailinhaonella thermotolerans</name>
    <dbReference type="NCBI Taxonomy" id="1070861"/>
    <lineage>
        <taxon>Bacteria</taxon>
        <taxon>Bacillati</taxon>
        <taxon>Actinomycetota</taxon>
        <taxon>Actinomycetes</taxon>
        <taxon>Streptosporangiales</taxon>
        <taxon>Streptosporangiaceae</taxon>
        <taxon>Bailinhaonella</taxon>
    </lineage>
</organism>
<evidence type="ECO:0000313" key="2">
    <source>
        <dbReference type="Proteomes" id="UP000265768"/>
    </source>
</evidence>
<keyword evidence="2" id="KW-1185">Reference proteome</keyword>
<reference evidence="1 2" key="1">
    <citation type="submission" date="2018-09" db="EMBL/GenBank/DDBJ databases">
        <title>YIM 75507 draft genome.</title>
        <authorList>
            <person name="Tang S."/>
            <person name="Feng Y."/>
        </authorList>
    </citation>
    <scope>NUCLEOTIDE SEQUENCE [LARGE SCALE GENOMIC DNA]</scope>
    <source>
        <strain evidence="1 2">YIM 75507</strain>
    </source>
</reference>
<dbReference type="Proteomes" id="UP000265768">
    <property type="component" value="Unassembled WGS sequence"/>
</dbReference>
<dbReference type="AlphaFoldDB" id="A0A3A4AVY9"/>
<dbReference type="RefSeq" id="WP_119925691.1">
    <property type="nucleotide sequence ID" value="NZ_QZEY01000002.1"/>
</dbReference>
<dbReference type="OrthoDB" id="9802910at2"/>
<dbReference type="InterPro" id="IPR018699">
    <property type="entry name" value="DUF2203"/>
</dbReference>
<gene>
    <name evidence="1" type="ORF">D5H75_08110</name>
</gene>
<accession>A0A3A4AVY9</accession>
<evidence type="ECO:0000313" key="1">
    <source>
        <dbReference type="EMBL" id="RJL34390.1"/>
    </source>
</evidence>
<name>A0A3A4AVY9_9ACTN</name>
<protein>
    <submittedName>
        <fullName evidence="1">DUF2203 family protein</fullName>
    </submittedName>
</protein>
<dbReference type="PIRSF" id="PIRSF016498">
    <property type="entry name" value="UCP016498"/>
    <property type="match status" value="1"/>
</dbReference>
<comment type="caution">
    <text evidence="1">The sequence shown here is derived from an EMBL/GenBank/DDBJ whole genome shotgun (WGS) entry which is preliminary data.</text>
</comment>